<gene>
    <name evidence="1" type="ORF">HPB49_014002</name>
</gene>
<organism evidence="1 2">
    <name type="scientific">Dermacentor silvarum</name>
    <name type="common">Tick</name>
    <dbReference type="NCBI Taxonomy" id="543639"/>
    <lineage>
        <taxon>Eukaryota</taxon>
        <taxon>Metazoa</taxon>
        <taxon>Ecdysozoa</taxon>
        <taxon>Arthropoda</taxon>
        <taxon>Chelicerata</taxon>
        <taxon>Arachnida</taxon>
        <taxon>Acari</taxon>
        <taxon>Parasitiformes</taxon>
        <taxon>Ixodida</taxon>
        <taxon>Ixodoidea</taxon>
        <taxon>Ixodidae</taxon>
        <taxon>Rhipicephalinae</taxon>
        <taxon>Dermacentor</taxon>
    </lineage>
</organism>
<name>A0ACB8C9U6_DERSI</name>
<proteinExistence type="predicted"/>
<keyword evidence="2" id="KW-1185">Reference proteome</keyword>
<sequence>MRPGEQADSRSADAIHEERQQLEQQAETILFSHGSLYAVIAMLTLAVLFCAGVLAYSVRRNDLLKTEYRRVLEAFALRRSRTTRFPTEPEPTETSETMGPAPKLDESTQDAILLLLTRKPISNIQHPNLNKRPTTKLMTTPGGDTVYYDDLASGIKRTPKGTRSGRSTQQKTTATRNETATSSSSSEQALVESASTTVTTLGTTPNASRETELSELETSSPATFATTARARIASEVTQISVMNSTDLDRNSTQLDADYGTDDDSGDDDA</sequence>
<reference evidence="1" key="1">
    <citation type="submission" date="2020-05" db="EMBL/GenBank/DDBJ databases">
        <title>Large-scale comparative analyses of tick genomes elucidate their genetic diversity and vector capacities.</title>
        <authorList>
            <person name="Jia N."/>
            <person name="Wang J."/>
            <person name="Shi W."/>
            <person name="Du L."/>
            <person name="Sun Y."/>
            <person name="Zhan W."/>
            <person name="Jiang J."/>
            <person name="Wang Q."/>
            <person name="Zhang B."/>
            <person name="Ji P."/>
            <person name="Sakyi L.B."/>
            <person name="Cui X."/>
            <person name="Yuan T."/>
            <person name="Jiang B."/>
            <person name="Yang W."/>
            <person name="Lam T.T.-Y."/>
            <person name="Chang Q."/>
            <person name="Ding S."/>
            <person name="Wang X."/>
            <person name="Zhu J."/>
            <person name="Ruan X."/>
            <person name="Zhao L."/>
            <person name="Wei J."/>
            <person name="Que T."/>
            <person name="Du C."/>
            <person name="Cheng J."/>
            <person name="Dai P."/>
            <person name="Han X."/>
            <person name="Huang E."/>
            <person name="Gao Y."/>
            <person name="Liu J."/>
            <person name="Shao H."/>
            <person name="Ye R."/>
            <person name="Li L."/>
            <person name="Wei W."/>
            <person name="Wang X."/>
            <person name="Wang C."/>
            <person name="Yang T."/>
            <person name="Huo Q."/>
            <person name="Li W."/>
            <person name="Guo W."/>
            <person name="Chen H."/>
            <person name="Zhou L."/>
            <person name="Ni X."/>
            <person name="Tian J."/>
            <person name="Zhou Y."/>
            <person name="Sheng Y."/>
            <person name="Liu T."/>
            <person name="Pan Y."/>
            <person name="Xia L."/>
            <person name="Li J."/>
            <person name="Zhao F."/>
            <person name="Cao W."/>
        </authorList>
    </citation>
    <scope>NUCLEOTIDE SEQUENCE</scope>
    <source>
        <strain evidence="1">Dsil-2018</strain>
    </source>
</reference>
<evidence type="ECO:0000313" key="1">
    <source>
        <dbReference type="EMBL" id="KAH7937645.1"/>
    </source>
</evidence>
<accession>A0ACB8C9U6</accession>
<dbReference type="EMBL" id="CM023477">
    <property type="protein sequence ID" value="KAH7937645.1"/>
    <property type="molecule type" value="Genomic_DNA"/>
</dbReference>
<evidence type="ECO:0000313" key="2">
    <source>
        <dbReference type="Proteomes" id="UP000821865"/>
    </source>
</evidence>
<comment type="caution">
    <text evidence="1">The sequence shown here is derived from an EMBL/GenBank/DDBJ whole genome shotgun (WGS) entry which is preliminary data.</text>
</comment>
<protein>
    <submittedName>
        <fullName evidence="1">Uncharacterized protein</fullName>
    </submittedName>
</protein>
<dbReference type="Proteomes" id="UP000821865">
    <property type="component" value="Chromosome 8"/>
</dbReference>